<evidence type="ECO:0000259" key="2">
    <source>
        <dbReference type="PROSITE" id="PS51497"/>
    </source>
</evidence>
<gene>
    <name evidence="3" type="ORF">PFLUV_G00151260</name>
</gene>
<dbReference type="PANTHER" id="PTHR36291:SF1">
    <property type="entry name" value="UBAP1-MVB12-ASSOCIATED (UMA)-DOMAIN CONTAINING PROTEIN 1"/>
    <property type="match status" value="1"/>
</dbReference>
<proteinExistence type="predicted"/>
<feature type="region of interest" description="Disordered" evidence="1">
    <location>
        <begin position="95"/>
        <end position="125"/>
    </location>
</feature>
<dbReference type="InterPro" id="IPR023340">
    <property type="entry name" value="UMA"/>
</dbReference>
<protein>
    <recommendedName>
        <fullName evidence="2">UMA domain-containing protein</fullName>
    </recommendedName>
</protein>
<accession>A0A6A5EYF4</accession>
<dbReference type="PROSITE" id="PS51497">
    <property type="entry name" value="UMA"/>
    <property type="match status" value="1"/>
</dbReference>
<feature type="compositionally biased region" description="Polar residues" evidence="1">
    <location>
        <begin position="95"/>
        <end position="109"/>
    </location>
</feature>
<organism evidence="3 4">
    <name type="scientific">Perca fluviatilis</name>
    <name type="common">European perch</name>
    <dbReference type="NCBI Taxonomy" id="8168"/>
    <lineage>
        <taxon>Eukaryota</taxon>
        <taxon>Metazoa</taxon>
        <taxon>Chordata</taxon>
        <taxon>Craniata</taxon>
        <taxon>Vertebrata</taxon>
        <taxon>Euteleostomi</taxon>
        <taxon>Actinopterygii</taxon>
        <taxon>Neopterygii</taxon>
        <taxon>Teleostei</taxon>
        <taxon>Neoteleostei</taxon>
        <taxon>Acanthomorphata</taxon>
        <taxon>Eupercaria</taxon>
        <taxon>Perciformes</taxon>
        <taxon>Percoidei</taxon>
        <taxon>Percidae</taxon>
        <taxon>Percinae</taxon>
        <taxon>Perca</taxon>
    </lineage>
</organism>
<feature type="compositionally biased region" description="Low complexity" evidence="1">
    <location>
        <begin position="116"/>
        <end position="125"/>
    </location>
</feature>
<dbReference type="InterPro" id="IPR053292">
    <property type="entry name" value="UBAP1-MVB12_assoc_domain"/>
</dbReference>
<evidence type="ECO:0000313" key="3">
    <source>
        <dbReference type="EMBL" id="KAF1381213.1"/>
    </source>
</evidence>
<evidence type="ECO:0000313" key="4">
    <source>
        <dbReference type="Proteomes" id="UP000465112"/>
    </source>
</evidence>
<dbReference type="EMBL" id="VHII01000013">
    <property type="protein sequence ID" value="KAF1381213.1"/>
    <property type="molecule type" value="Genomic_DNA"/>
</dbReference>
<reference evidence="3 4" key="1">
    <citation type="submission" date="2019-06" db="EMBL/GenBank/DDBJ databases">
        <title>A chromosome-scale genome assembly of the European perch, Perca fluviatilis.</title>
        <authorList>
            <person name="Roques C."/>
            <person name="Zahm M."/>
            <person name="Cabau C."/>
            <person name="Klopp C."/>
            <person name="Bouchez O."/>
            <person name="Donnadieu C."/>
            <person name="Kuhl H."/>
            <person name="Gislard M."/>
            <person name="Guendouz S."/>
            <person name="Journot L."/>
            <person name="Haffray P."/>
            <person name="Bestin A."/>
            <person name="Morvezen R."/>
            <person name="Feron R."/>
            <person name="Wen M."/>
            <person name="Jouanno E."/>
            <person name="Herpin A."/>
            <person name="Schartl M."/>
            <person name="Postlethwait J."/>
            <person name="Schaerlinger B."/>
            <person name="Chardard D."/>
            <person name="Lecocq T."/>
            <person name="Poncet C."/>
            <person name="Jaffrelo L."/>
            <person name="Lampietro C."/>
            <person name="Guiguen Y."/>
        </authorList>
    </citation>
    <scope>NUCLEOTIDE SEQUENCE [LARGE SCALE GENOMIC DNA]</scope>
    <source>
        <tissue evidence="3">Blood</tissue>
    </source>
</reference>
<dbReference type="PANTHER" id="PTHR36291">
    <property type="entry name" value="UBAP1-MVB12-ASSOCIATED (UMA)-DOMAIN CONTAINING PROTEIN 1"/>
    <property type="match status" value="1"/>
</dbReference>
<sequence length="264" mass="29167">MITRMISDIARIKRGRTKLKRTERSLNLWPKSEPHDETQRRIIMFSFLGLRNNSKKSTPEKEVDGGFVVIGETVEEQRRKMQSMNIAQPSTNVIVQPSRSSCTGPAQPTDTKHHAASPAGAPVAGPSAVEAASTLPDLLGDVPFTLAPHVLAMQAGLPLIPDVLLSRDINYNLTSFHYDFTLENSVLHNAYLSNDMTLERTQGSLDISLATQRMTVKRFQLYSSGGTVWTCGLLVPGCVALNLNTVNAVRAPAVYFHYRYRACL</sequence>
<keyword evidence="4" id="KW-1185">Reference proteome</keyword>
<comment type="caution">
    <text evidence="3">The sequence shown here is derived from an EMBL/GenBank/DDBJ whole genome shotgun (WGS) entry which is preliminary data.</text>
</comment>
<dbReference type="AlphaFoldDB" id="A0A6A5EYF4"/>
<evidence type="ECO:0000256" key="1">
    <source>
        <dbReference type="SAM" id="MobiDB-lite"/>
    </source>
</evidence>
<name>A0A6A5EYF4_PERFL</name>
<feature type="domain" description="UMA" evidence="2">
    <location>
        <begin position="139"/>
        <end position="187"/>
    </location>
</feature>
<dbReference type="Proteomes" id="UP000465112">
    <property type="component" value="Chromosome 13"/>
</dbReference>